<dbReference type="EMBL" id="CAEZXA010000051">
    <property type="protein sequence ID" value="CAB4674319.1"/>
    <property type="molecule type" value="Genomic_DNA"/>
</dbReference>
<evidence type="ECO:0000313" key="2">
    <source>
        <dbReference type="EMBL" id="CAB4674319.1"/>
    </source>
</evidence>
<dbReference type="AlphaFoldDB" id="A0A6J6AF58"/>
<organism evidence="1">
    <name type="scientific">freshwater metagenome</name>
    <dbReference type="NCBI Taxonomy" id="449393"/>
    <lineage>
        <taxon>unclassified sequences</taxon>
        <taxon>metagenomes</taxon>
        <taxon>ecological metagenomes</taxon>
    </lineage>
</organism>
<name>A0A6J6AF58_9ZZZZ</name>
<evidence type="ECO:0000313" key="3">
    <source>
        <dbReference type="EMBL" id="CAB5051329.1"/>
    </source>
</evidence>
<dbReference type="EMBL" id="CAFBQH010000058">
    <property type="protein sequence ID" value="CAB5051329.1"/>
    <property type="molecule type" value="Genomic_DNA"/>
</dbReference>
<dbReference type="InterPro" id="IPR007511">
    <property type="entry name" value="DUF501"/>
</dbReference>
<evidence type="ECO:0000313" key="1">
    <source>
        <dbReference type="EMBL" id="CAB4367274.1"/>
    </source>
</evidence>
<gene>
    <name evidence="2" type="ORF">UFOPK2334_00722</name>
    <name evidence="1" type="ORF">UFOPK4179_00055</name>
    <name evidence="3" type="ORF">UFOPK4293_01015</name>
</gene>
<dbReference type="PANTHER" id="PTHR37163:SF1">
    <property type="entry name" value="DUF501 DOMAIN-CONTAINING PROTEIN"/>
    <property type="match status" value="1"/>
</dbReference>
<dbReference type="PANTHER" id="PTHR37163">
    <property type="entry name" value="CONSERVED PROTEIN"/>
    <property type="match status" value="1"/>
</dbReference>
<protein>
    <submittedName>
        <fullName evidence="1">Unannotated protein</fullName>
    </submittedName>
</protein>
<dbReference type="EMBL" id="CAETWZ010000003">
    <property type="protein sequence ID" value="CAB4367274.1"/>
    <property type="molecule type" value="Genomic_DNA"/>
</dbReference>
<sequence length="162" mass="17050">MQLPGASPSQEDIAAVTSLIGRVPQGDFRIVVRSSTGTPVVLMNFPLLNDGTPMPTLYWLVGASEVHAISTLEAEGAVNAVEALIGLEAIDAIHLRYAAQRDAYLPTSHYGPRPSAGVGGTRRGVKCLHAHFAHWLAGGDDAVGAWVADELSLRGVAYAQPL</sequence>
<reference evidence="1" key="1">
    <citation type="submission" date="2020-05" db="EMBL/GenBank/DDBJ databases">
        <authorList>
            <person name="Chiriac C."/>
            <person name="Salcher M."/>
            <person name="Ghai R."/>
            <person name="Kavagutti S V."/>
        </authorList>
    </citation>
    <scope>NUCLEOTIDE SEQUENCE</scope>
</reference>
<accession>A0A6J6AF58</accession>
<dbReference type="Pfam" id="PF04417">
    <property type="entry name" value="DUF501"/>
    <property type="match status" value="1"/>
</dbReference>
<proteinExistence type="predicted"/>